<feature type="compositionally biased region" description="Low complexity" evidence="1">
    <location>
        <begin position="1"/>
        <end position="20"/>
    </location>
</feature>
<protein>
    <submittedName>
        <fullName evidence="2">Uncharacterized protein</fullName>
    </submittedName>
</protein>
<reference evidence="3" key="1">
    <citation type="journal article" date="2017" name="Nat. Ecol. Evol.">
        <title>Genome expansion and lineage-specific genetic innovations in the forest pathogenic fungi Armillaria.</title>
        <authorList>
            <person name="Sipos G."/>
            <person name="Prasanna A.N."/>
            <person name="Walter M.C."/>
            <person name="O'Connor E."/>
            <person name="Balint B."/>
            <person name="Krizsan K."/>
            <person name="Kiss B."/>
            <person name="Hess J."/>
            <person name="Varga T."/>
            <person name="Slot J."/>
            <person name="Riley R."/>
            <person name="Boka B."/>
            <person name="Rigling D."/>
            <person name="Barry K."/>
            <person name="Lee J."/>
            <person name="Mihaltcheva S."/>
            <person name="LaButti K."/>
            <person name="Lipzen A."/>
            <person name="Waldron R."/>
            <person name="Moloney N.M."/>
            <person name="Sperisen C."/>
            <person name="Kredics L."/>
            <person name="Vagvoelgyi C."/>
            <person name="Patrignani A."/>
            <person name="Fitzpatrick D."/>
            <person name="Nagy I."/>
            <person name="Doyle S."/>
            <person name="Anderson J.B."/>
            <person name="Grigoriev I.V."/>
            <person name="Gueldener U."/>
            <person name="Muensterkoetter M."/>
            <person name="Nagy L.G."/>
        </authorList>
    </citation>
    <scope>NUCLEOTIDE SEQUENCE [LARGE SCALE GENOMIC DNA]</scope>
    <source>
        <strain evidence="3">C18/9</strain>
    </source>
</reference>
<feature type="compositionally biased region" description="Basic and acidic residues" evidence="1">
    <location>
        <begin position="192"/>
        <end position="205"/>
    </location>
</feature>
<feature type="compositionally biased region" description="Polar residues" evidence="1">
    <location>
        <begin position="27"/>
        <end position="38"/>
    </location>
</feature>
<feature type="region of interest" description="Disordered" evidence="1">
    <location>
        <begin position="245"/>
        <end position="276"/>
    </location>
</feature>
<dbReference type="Proteomes" id="UP000219338">
    <property type="component" value="Unassembled WGS sequence"/>
</dbReference>
<accession>A0A284RI28</accession>
<proteinExistence type="predicted"/>
<evidence type="ECO:0000256" key="1">
    <source>
        <dbReference type="SAM" id="MobiDB-lite"/>
    </source>
</evidence>
<dbReference type="AlphaFoldDB" id="A0A284RI28"/>
<feature type="region of interest" description="Disordered" evidence="1">
    <location>
        <begin position="1"/>
        <end position="54"/>
    </location>
</feature>
<evidence type="ECO:0000313" key="2">
    <source>
        <dbReference type="EMBL" id="SJL08408.1"/>
    </source>
</evidence>
<sequence>MSQEQPMEPSSPHSSHLSQQDYPLLPSQKTPPTSTWSKRSWMWGKKRESLSTVSTKRFRRSLLPDFLRDTKGSQRSLLPDPSPLPSPVLSSLPMILSLEELGTSLPTDLSSSFQTVRPAMTMPHTLPPILNMPFGLRTIVSPHTPRTDFLILPPGPLTTERPALPPAQNPRPLPTPPPQASATYNKLKQQIKRYEQERSEHDSFKSTRKSLRGTSAEHLARRWWKKQPPSIGQGSEPPRLKMLPSTGPTWRTTSPAPSITSQSGSSSTENTGCEGLLGDSLESLSILGWRPEPKPLKDEAMPEEWASQYMNIWHSRRTDLTTEVA</sequence>
<name>A0A284RI28_ARMOS</name>
<feature type="compositionally biased region" description="Low complexity" evidence="1">
    <location>
        <begin position="254"/>
        <end position="268"/>
    </location>
</feature>
<evidence type="ECO:0000313" key="3">
    <source>
        <dbReference type="Proteomes" id="UP000219338"/>
    </source>
</evidence>
<feature type="region of interest" description="Disordered" evidence="1">
    <location>
        <begin position="156"/>
        <end position="219"/>
    </location>
</feature>
<keyword evidence="3" id="KW-1185">Reference proteome</keyword>
<feature type="compositionally biased region" description="Pro residues" evidence="1">
    <location>
        <begin position="163"/>
        <end position="179"/>
    </location>
</feature>
<organism evidence="2 3">
    <name type="scientific">Armillaria ostoyae</name>
    <name type="common">Armillaria root rot fungus</name>
    <dbReference type="NCBI Taxonomy" id="47428"/>
    <lineage>
        <taxon>Eukaryota</taxon>
        <taxon>Fungi</taxon>
        <taxon>Dikarya</taxon>
        <taxon>Basidiomycota</taxon>
        <taxon>Agaricomycotina</taxon>
        <taxon>Agaricomycetes</taxon>
        <taxon>Agaricomycetidae</taxon>
        <taxon>Agaricales</taxon>
        <taxon>Marasmiineae</taxon>
        <taxon>Physalacriaceae</taxon>
        <taxon>Armillaria</taxon>
    </lineage>
</organism>
<gene>
    <name evidence="2" type="ORF">ARMOST_11771</name>
</gene>
<dbReference type="EMBL" id="FUEG01000009">
    <property type="protein sequence ID" value="SJL08408.1"/>
    <property type="molecule type" value="Genomic_DNA"/>
</dbReference>